<dbReference type="InterPro" id="IPR036961">
    <property type="entry name" value="Kinesin_motor_dom_sf"/>
</dbReference>
<dbReference type="InterPro" id="IPR027640">
    <property type="entry name" value="Kinesin-like_fam"/>
</dbReference>
<dbReference type="GO" id="GO:0015630">
    <property type="term" value="C:microtubule cytoskeleton"/>
    <property type="evidence" value="ECO:0007669"/>
    <property type="project" value="TreeGrafter"/>
</dbReference>
<dbReference type="InterPro" id="IPR019821">
    <property type="entry name" value="Kinesin_motor_CS"/>
</dbReference>
<dbReference type="PROSITE" id="PS00411">
    <property type="entry name" value="KINESIN_MOTOR_1"/>
    <property type="match status" value="1"/>
</dbReference>
<protein>
    <submittedName>
        <fullName evidence="7">KIFC2_3</fullName>
    </submittedName>
</protein>
<evidence type="ECO:0000256" key="3">
    <source>
        <dbReference type="ARBA" id="ARBA00022840"/>
    </source>
</evidence>
<sequence>MDRVFPKNCSQSEVFDEIRSLVTSCIDGFNVCILAYGQTGSGKTYTMEVCASGHKNRAKATTNLNTSSSRSHALLCVRVEGGNQTTNTQTKGKLYLIDLAGSENVEKSGVNGQRLKEAGFINKSLSTFSDVINAILLKKTHIPYRNSKLTHLLQDSLGK</sequence>
<evidence type="ECO:0000256" key="1">
    <source>
        <dbReference type="ARBA" id="ARBA00004245"/>
    </source>
</evidence>
<comment type="caution">
    <text evidence="5">Lacks conserved residue(s) required for the propagation of feature annotation.</text>
</comment>
<accession>A0A812DL81</accession>
<evidence type="ECO:0000256" key="2">
    <source>
        <dbReference type="ARBA" id="ARBA00022741"/>
    </source>
</evidence>
<comment type="subcellular location">
    <subcellularLocation>
        <location evidence="1">Cytoplasm</location>
        <location evidence="1">Cytoskeleton</location>
    </subcellularLocation>
</comment>
<organism evidence="7 8">
    <name type="scientific">Acanthosepion pharaonis</name>
    <name type="common">Pharaoh cuttlefish</name>
    <name type="synonym">Sepia pharaonis</name>
    <dbReference type="NCBI Taxonomy" id="158019"/>
    <lineage>
        <taxon>Eukaryota</taxon>
        <taxon>Metazoa</taxon>
        <taxon>Spiralia</taxon>
        <taxon>Lophotrochozoa</taxon>
        <taxon>Mollusca</taxon>
        <taxon>Cephalopoda</taxon>
        <taxon>Coleoidea</taxon>
        <taxon>Decapodiformes</taxon>
        <taxon>Sepiida</taxon>
        <taxon>Sepiina</taxon>
        <taxon>Sepiidae</taxon>
        <taxon>Acanthosepion</taxon>
    </lineage>
</organism>
<dbReference type="SMART" id="SM00129">
    <property type="entry name" value="KISc"/>
    <property type="match status" value="1"/>
</dbReference>
<dbReference type="PANTHER" id="PTHR47972:SF28">
    <property type="entry name" value="KINESIN-LIKE PROTEIN KLP-3"/>
    <property type="match status" value="1"/>
</dbReference>
<dbReference type="Gene3D" id="3.40.850.10">
    <property type="entry name" value="Kinesin motor domain"/>
    <property type="match status" value="2"/>
</dbReference>
<name>A0A812DL81_ACAPH</name>
<evidence type="ECO:0000256" key="5">
    <source>
        <dbReference type="PROSITE-ProRule" id="PRU00283"/>
    </source>
</evidence>
<dbReference type="PROSITE" id="PS50067">
    <property type="entry name" value="KINESIN_MOTOR_2"/>
    <property type="match status" value="2"/>
</dbReference>
<comment type="caution">
    <text evidence="7">The sequence shown here is derived from an EMBL/GenBank/DDBJ whole genome shotgun (WGS) entry which is preliminary data.</text>
</comment>
<feature type="binding site" evidence="5">
    <location>
        <begin position="37"/>
        <end position="44"/>
    </location>
    <ligand>
        <name>ATP</name>
        <dbReference type="ChEBI" id="CHEBI:30616"/>
    </ligand>
</feature>
<dbReference type="Proteomes" id="UP000597762">
    <property type="component" value="Unassembled WGS sequence"/>
</dbReference>
<gene>
    <name evidence="7" type="ORF">SPHA_55030</name>
</gene>
<feature type="domain" description="Kinesin motor" evidence="6">
    <location>
        <begin position="1"/>
        <end position="48"/>
    </location>
</feature>
<dbReference type="AlphaFoldDB" id="A0A812DL81"/>
<dbReference type="SUPFAM" id="SSF52540">
    <property type="entry name" value="P-loop containing nucleoside triphosphate hydrolases"/>
    <property type="match status" value="1"/>
</dbReference>
<dbReference type="PRINTS" id="PR00380">
    <property type="entry name" value="KINESINHEAVY"/>
</dbReference>
<dbReference type="InterPro" id="IPR001752">
    <property type="entry name" value="Kinesin_motor_dom"/>
</dbReference>
<proteinExistence type="inferred from homology"/>
<dbReference type="PANTHER" id="PTHR47972">
    <property type="entry name" value="KINESIN-LIKE PROTEIN KLP-3"/>
    <property type="match status" value="1"/>
</dbReference>
<dbReference type="InterPro" id="IPR027417">
    <property type="entry name" value="P-loop_NTPase"/>
</dbReference>
<comment type="similarity">
    <text evidence="5">Belongs to the TRAFAC class myosin-kinesin ATPase superfamily. Kinesin family.</text>
</comment>
<evidence type="ECO:0000259" key="6">
    <source>
        <dbReference type="PROSITE" id="PS50067"/>
    </source>
</evidence>
<evidence type="ECO:0000313" key="7">
    <source>
        <dbReference type="EMBL" id="CAE1302445.1"/>
    </source>
</evidence>
<dbReference type="OrthoDB" id="3176171at2759"/>
<feature type="domain" description="Kinesin motor" evidence="6">
    <location>
        <begin position="52"/>
        <end position="159"/>
    </location>
</feature>
<keyword evidence="5" id="KW-0505">Motor protein</keyword>
<keyword evidence="3 5" id="KW-0067">ATP-binding</keyword>
<keyword evidence="8" id="KW-1185">Reference proteome</keyword>
<dbReference type="GO" id="GO:0007018">
    <property type="term" value="P:microtubule-based movement"/>
    <property type="evidence" value="ECO:0007669"/>
    <property type="project" value="InterPro"/>
</dbReference>
<dbReference type="EMBL" id="CAHIKZ030003633">
    <property type="protein sequence ID" value="CAE1302445.1"/>
    <property type="molecule type" value="Genomic_DNA"/>
</dbReference>
<keyword evidence="4" id="KW-0963">Cytoplasm</keyword>
<reference evidence="7" key="1">
    <citation type="submission" date="2021-01" db="EMBL/GenBank/DDBJ databases">
        <authorList>
            <person name="Li R."/>
            <person name="Bekaert M."/>
        </authorList>
    </citation>
    <scope>NUCLEOTIDE SEQUENCE</scope>
    <source>
        <strain evidence="7">Farmed</strain>
    </source>
</reference>
<dbReference type="Pfam" id="PF00225">
    <property type="entry name" value="Kinesin"/>
    <property type="match status" value="1"/>
</dbReference>
<evidence type="ECO:0000313" key="8">
    <source>
        <dbReference type="Proteomes" id="UP000597762"/>
    </source>
</evidence>
<dbReference type="GO" id="GO:0008017">
    <property type="term" value="F:microtubule binding"/>
    <property type="evidence" value="ECO:0007669"/>
    <property type="project" value="InterPro"/>
</dbReference>
<dbReference type="GO" id="GO:0005524">
    <property type="term" value="F:ATP binding"/>
    <property type="evidence" value="ECO:0007669"/>
    <property type="project" value="UniProtKB-UniRule"/>
</dbReference>
<dbReference type="GO" id="GO:0003777">
    <property type="term" value="F:microtubule motor activity"/>
    <property type="evidence" value="ECO:0007669"/>
    <property type="project" value="InterPro"/>
</dbReference>
<keyword evidence="4" id="KW-0206">Cytoskeleton</keyword>
<keyword evidence="2 5" id="KW-0547">Nucleotide-binding</keyword>
<evidence type="ECO:0000256" key="4">
    <source>
        <dbReference type="ARBA" id="ARBA00023212"/>
    </source>
</evidence>